<feature type="chain" id="PRO_5018283784" description="Teneurin-like YD-shell domain-containing protein" evidence="2">
    <location>
        <begin position="30"/>
        <end position="1821"/>
    </location>
</feature>
<dbReference type="Proteomes" id="UP000282028">
    <property type="component" value="Unassembled WGS sequence"/>
</dbReference>
<dbReference type="Pfam" id="PF25023">
    <property type="entry name" value="TEN_YD-shell"/>
    <property type="match status" value="1"/>
</dbReference>
<reference evidence="4 5" key="1">
    <citation type="submission" date="2018-10" db="EMBL/GenBank/DDBJ databases">
        <title>Phylogenomics of Brevibacillus.</title>
        <authorList>
            <person name="Dunlap C."/>
        </authorList>
    </citation>
    <scope>NUCLEOTIDE SEQUENCE [LARGE SCALE GENOMIC DNA]</scope>
    <source>
        <strain evidence="4 5">JCM 12215</strain>
    </source>
</reference>
<feature type="signal peptide" evidence="2">
    <location>
        <begin position="1"/>
        <end position="29"/>
    </location>
</feature>
<feature type="domain" description="Teneurin-like YD-shell" evidence="3">
    <location>
        <begin position="1340"/>
        <end position="1606"/>
    </location>
</feature>
<comment type="caution">
    <text evidence="4">The sequence shown here is derived from an EMBL/GenBank/DDBJ whole genome shotgun (WGS) entry which is preliminary data.</text>
</comment>
<dbReference type="PANTHER" id="PTHR32305">
    <property type="match status" value="1"/>
</dbReference>
<dbReference type="NCBIfam" id="TIGR03696">
    <property type="entry name" value="Rhs_assc_core"/>
    <property type="match status" value="1"/>
</dbReference>
<dbReference type="Gene3D" id="2.180.10.10">
    <property type="entry name" value="RHS repeat-associated core"/>
    <property type="match status" value="2"/>
</dbReference>
<proteinExistence type="predicted"/>
<evidence type="ECO:0000256" key="2">
    <source>
        <dbReference type="SAM" id="SignalP"/>
    </source>
</evidence>
<evidence type="ECO:0000256" key="1">
    <source>
        <dbReference type="ARBA" id="ARBA00022737"/>
    </source>
</evidence>
<dbReference type="InterPro" id="IPR056823">
    <property type="entry name" value="TEN-like_YD-shell"/>
</dbReference>
<evidence type="ECO:0000313" key="5">
    <source>
        <dbReference type="Proteomes" id="UP000282028"/>
    </source>
</evidence>
<accession>A0A3M8CH56</accession>
<organism evidence="4 5">
    <name type="scientific">Brevibacillus invocatus</name>
    <dbReference type="NCBI Taxonomy" id="173959"/>
    <lineage>
        <taxon>Bacteria</taxon>
        <taxon>Bacillati</taxon>
        <taxon>Bacillota</taxon>
        <taxon>Bacilli</taxon>
        <taxon>Bacillales</taxon>
        <taxon>Paenibacillaceae</taxon>
        <taxon>Brevibacillus</taxon>
    </lineage>
</organism>
<sequence>MKMNSRVMKSKVISLLIIGSLILPNVTHAESTVGSAPTNTDQSGISSKLDTRDWIESYKESIEKVSNQKEIKPEDIPSFTRDELQAIDWYPFEVDSVWKIYNSFDRSTLKVAAYFYPTFDRFLSHDEQVEKYEWTDQAVQNMLKNLSADQLTQLREYIPFILDYYNAGKKEPQKLPSSSLSTSVPDAMYDSDGLTYNYKRPNTDSPVDDLYKTANIKESDLHLDGKHGMDVTIERRYSSLNSNTNDIYYSSGGTNKRTSFSNYQDEYFMPHGWKLNLPKFEEIDKTNVRCSYREERLDYYCSNKNEGKRYVFTLDDGSVLESSTTTGTWVNTPYEGAKMQGYGQGSMENGIKDIVTLYVNGFIYEFQIENSGGEDVRDTHVITKKNVYGDQITYRIPEDHSKNIQIIDTVGRLIELKKNTSNVVTHVYVYENNAKTKLLKHTEYAWNTTSNTDRIIEHAVNGTESKIIAEYNYHDSSLYGKAEFNLKPIYYLPSTNKEIPLDYNGIETSTYTNDDLTKRGTYYYKLLKQVKYPVEGLSMTYSYSPYNSEEPDFLKRGVVRLYHDDEKLTYSSYHPVTSVNFRFAKTSHPDDSSSGTYSHTVYYPQKTQEIWTTQKDTSVRLKNQSARDGAKIVTNTIQTSLPNFEKTFVVNEDKNFLLQSEKKYIGNGSMEDSILGELSVSENGTDYLYTPVSYTSYMYLGRGTKPQYTFTFLGQPDSITQDKDVYQFLLEPDPNRLSKVKSRLSKYALFAQYTYNNYGDIIKEVDPKGNVTKKQYLVTGTYLRLPTEVEVTAASNPNYFHKEIYTYNPERLLINETILDSYPDGRTTKLDQMDRSYTYKDKLLTSFTETTTGQDAKSFTQSIHSYDSLGLYPEAIDMSVETQPGVQTDLFHYFGYDGLGRLNARVYPDQSYVTYEYDLLGRMTSEQFTNQDQTRTTSYAYDDSTRKVTVTLPDGSKSFTHFTPYGDVEYKGQIDVNGKIRPLLYNTYALNGNHLSTSEPFAIKDRAINYHYNEDGSLLLKDDPIGDTVFLKANSMRDGDRYVAADTILTINPNGLHSTQYYDQYGQLAKESSKTEDRTQELVTSYERDEFGQVMGKKQIDQRGEERAWEFRYTTNGNLVYLLDPEKNSYYYEYDAYGNLATVTENSTLTTKNHYNALSWKISEQDVPSGAKESYIYNVNGKPASFIDKAGNRLEYTYTPFYDLSSLITKNASGTIKNKETTEYFPHTSLVKRETNSNGANVDPSSNNFREISYNYDSHNRLTGIRTFGRDYVLGYSDRDDVIDELTYPDGMKVTYSYDAGERLQEVRSPMTGVIRYDYRIDNKGDSYHVEYPNGRTTDKVYDSFGQATKMTQSLNGAPIWKESNQYAFGNIINIQRNDTSYQFDYDKTDRLTRESQSDQTNLYSYDQRGNRSAFEGETKSATGSVAYTFDERNRLRGITNEQTADSETYTYYGDGLRATKAGNDSETKYVYVNGKVIEELDGSGNVKARNIWGNELLFREDFAANKSGYYGYNSHGDVIVISDENGHEINTYDYDAWGNIVSETEGMENPFKYSGEIYDEKTGLYYLRARYYDPSVGRFISEDTYKGQVDNPLSLNRYTYVHNNPLRFIDPTGHWNQAIGANWVINEAKNKWALAQTVGEKRHWENYANDIRAKMTKAGYSKSDIMQSSEAMITDSQVMNMARESAPGLAFVADFSNALWDYPGEAAAVKGAFIVGSIFNKGKGFSRLDEGLNFASTAATHMDEAGRFIPVQIQQSVIKYGKGLPDPRGSNATMYYDVMYKNNKKYNVEVLYDAETNTVFHFKYTDREIRNGSIVFPATK</sequence>
<protein>
    <recommendedName>
        <fullName evidence="3">Teneurin-like YD-shell domain-containing protein</fullName>
    </recommendedName>
</protein>
<dbReference type="PANTHER" id="PTHR32305:SF15">
    <property type="entry name" value="PROTEIN RHSA-RELATED"/>
    <property type="match status" value="1"/>
</dbReference>
<evidence type="ECO:0000313" key="4">
    <source>
        <dbReference type="EMBL" id="RNB74988.1"/>
    </source>
</evidence>
<dbReference type="EMBL" id="RHHR01000012">
    <property type="protein sequence ID" value="RNB74988.1"/>
    <property type="molecule type" value="Genomic_DNA"/>
</dbReference>
<keyword evidence="2" id="KW-0732">Signal</keyword>
<keyword evidence="1" id="KW-0677">Repeat</keyword>
<keyword evidence="5" id="KW-1185">Reference proteome</keyword>
<name>A0A3M8CH56_9BACL</name>
<evidence type="ECO:0000259" key="3">
    <source>
        <dbReference type="Pfam" id="PF25023"/>
    </source>
</evidence>
<dbReference type="InterPro" id="IPR022385">
    <property type="entry name" value="Rhs_assc_core"/>
</dbReference>
<dbReference type="InterPro" id="IPR050708">
    <property type="entry name" value="T6SS_VgrG/RHS"/>
</dbReference>
<dbReference type="OrthoDB" id="41445at2"/>
<gene>
    <name evidence="4" type="ORF">EDM52_08470</name>
</gene>